<accession>A0ABR3WMN1</accession>
<name>A0ABR3WMN1_9EURO</name>
<gene>
    <name evidence="4" type="ORF">Plec18167_009680</name>
</gene>
<evidence type="ECO:0000313" key="5">
    <source>
        <dbReference type="Proteomes" id="UP001583193"/>
    </source>
</evidence>
<evidence type="ECO:0000256" key="3">
    <source>
        <dbReference type="ARBA" id="ARBA00023002"/>
    </source>
</evidence>
<reference evidence="4 5" key="1">
    <citation type="journal article" date="2024" name="IMA Fungus">
        <title>IMA Genome - F19 : A genome assembly and annotation guide to empower mycologists, including annotated draft genome sequences of Ceratocystis pirilliformis, Diaporthe australafricana, Fusarium ophioides, Paecilomyces lecythidis, and Sporothrix stenoceras.</title>
        <authorList>
            <person name="Aylward J."/>
            <person name="Wilson A.M."/>
            <person name="Visagie C.M."/>
            <person name="Spraker J."/>
            <person name="Barnes I."/>
            <person name="Buitendag C."/>
            <person name="Ceriani C."/>
            <person name="Del Mar Angel L."/>
            <person name="du Plessis D."/>
            <person name="Fuchs T."/>
            <person name="Gasser K."/>
            <person name="Kramer D."/>
            <person name="Li W."/>
            <person name="Munsamy K."/>
            <person name="Piso A."/>
            <person name="Price J.L."/>
            <person name="Sonnekus B."/>
            <person name="Thomas C."/>
            <person name="van der Nest A."/>
            <person name="van Dijk A."/>
            <person name="van Heerden A."/>
            <person name="van Vuuren N."/>
            <person name="Yilmaz N."/>
            <person name="Duong T.A."/>
            <person name="van der Merwe N.A."/>
            <person name="Wingfield M.J."/>
            <person name="Wingfield B.D."/>
        </authorList>
    </citation>
    <scope>NUCLEOTIDE SEQUENCE [LARGE SCALE GENOMIC DNA]</scope>
    <source>
        <strain evidence="4 5">CMW 18167</strain>
    </source>
</reference>
<evidence type="ECO:0000256" key="1">
    <source>
        <dbReference type="ARBA" id="ARBA00005725"/>
    </source>
</evidence>
<keyword evidence="3" id="KW-0560">Oxidoreductase</keyword>
<dbReference type="Proteomes" id="UP001583193">
    <property type="component" value="Unassembled WGS sequence"/>
</dbReference>
<dbReference type="InterPro" id="IPR051609">
    <property type="entry name" value="NmrA/Isoflavone_reductase-like"/>
</dbReference>
<evidence type="ECO:0000256" key="2">
    <source>
        <dbReference type="ARBA" id="ARBA00022857"/>
    </source>
</evidence>
<dbReference type="SUPFAM" id="SSF51735">
    <property type="entry name" value="NAD(P)-binding Rossmann-fold domains"/>
    <property type="match status" value="1"/>
</dbReference>
<organism evidence="4 5">
    <name type="scientific">Paecilomyces lecythidis</name>
    <dbReference type="NCBI Taxonomy" id="3004212"/>
    <lineage>
        <taxon>Eukaryota</taxon>
        <taxon>Fungi</taxon>
        <taxon>Dikarya</taxon>
        <taxon>Ascomycota</taxon>
        <taxon>Pezizomycotina</taxon>
        <taxon>Eurotiomycetes</taxon>
        <taxon>Eurotiomycetidae</taxon>
        <taxon>Eurotiales</taxon>
        <taxon>Thermoascaceae</taxon>
        <taxon>Paecilomyces</taxon>
    </lineage>
</organism>
<comment type="similarity">
    <text evidence="1">Belongs to the NmrA-type oxidoreductase family. Isoflavone reductase subfamily.</text>
</comment>
<sequence length="140" mass="15931">MLKRTDLEWTEIHNGIFLDYFAMSRGLKSNLAPNFIAVDIEHNKAALPGDGNMPVAFTYSYDMARFVIASLDLPKWPTVSRIVGDKVTWNEFVALAEEVTQKRFDIQYDDVNRLSNGQITELPGHVRLYGTYNGKEYLGP</sequence>
<dbReference type="PANTHER" id="PTHR47706:SF4">
    <property type="entry name" value="NMRA-LIKE DOMAIN-CONTAINING PROTEIN"/>
    <property type="match status" value="1"/>
</dbReference>
<dbReference type="InterPro" id="IPR036291">
    <property type="entry name" value="NAD(P)-bd_dom_sf"/>
</dbReference>
<dbReference type="Gene3D" id="3.90.25.10">
    <property type="entry name" value="UDP-galactose 4-epimerase, domain 1"/>
    <property type="match status" value="1"/>
</dbReference>
<evidence type="ECO:0000313" key="4">
    <source>
        <dbReference type="EMBL" id="KAL1864644.1"/>
    </source>
</evidence>
<comment type="caution">
    <text evidence="4">The sequence shown here is derived from an EMBL/GenBank/DDBJ whole genome shotgun (WGS) entry which is preliminary data.</text>
</comment>
<dbReference type="PANTHER" id="PTHR47706">
    <property type="entry name" value="NMRA-LIKE FAMILY PROTEIN"/>
    <property type="match status" value="1"/>
</dbReference>
<dbReference type="Gene3D" id="3.40.50.720">
    <property type="entry name" value="NAD(P)-binding Rossmann-like Domain"/>
    <property type="match status" value="1"/>
</dbReference>
<keyword evidence="5" id="KW-1185">Reference proteome</keyword>
<dbReference type="EMBL" id="JAVDPF010000075">
    <property type="protein sequence ID" value="KAL1864644.1"/>
    <property type="molecule type" value="Genomic_DNA"/>
</dbReference>
<protein>
    <submittedName>
        <fullName evidence="4">Uncharacterized protein</fullName>
    </submittedName>
</protein>
<keyword evidence="2" id="KW-0521">NADP</keyword>
<proteinExistence type="inferred from homology"/>